<feature type="non-terminal residue" evidence="2">
    <location>
        <position position="66"/>
    </location>
</feature>
<comment type="caution">
    <text evidence="2">The sequence shown here is derived from an EMBL/GenBank/DDBJ whole genome shotgun (WGS) entry which is preliminary data.</text>
</comment>
<proteinExistence type="predicted"/>
<protein>
    <submittedName>
        <fullName evidence="2">Uncharacterized protein</fullName>
    </submittedName>
</protein>
<gene>
    <name evidence="2" type="ORF">CJ199_14320</name>
</gene>
<dbReference type="RefSeq" id="WP_308409981.1">
    <property type="nucleotide sequence ID" value="NZ_PNHK01000426.1"/>
</dbReference>
<dbReference type="AlphaFoldDB" id="A0A2N6VIY7"/>
<keyword evidence="1" id="KW-0812">Transmembrane</keyword>
<keyword evidence="1" id="KW-1133">Transmembrane helix</keyword>
<reference evidence="2 3" key="1">
    <citation type="submission" date="2017-09" db="EMBL/GenBank/DDBJ databases">
        <title>Bacterial strain isolated from the female urinary microbiota.</title>
        <authorList>
            <person name="Thomas-White K."/>
            <person name="Kumar N."/>
            <person name="Forster S."/>
            <person name="Putonti C."/>
            <person name="Lawley T."/>
            <person name="Wolfe A.J."/>
        </authorList>
    </citation>
    <scope>NUCLEOTIDE SEQUENCE [LARGE SCALE GENOMIC DNA]</scope>
    <source>
        <strain evidence="2 3">UMB1301</strain>
    </source>
</reference>
<accession>A0A2N6VIY7</accession>
<feature type="non-terminal residue" evidence="2">
    <location>
        <position position="1"/>
    </location>
</feature>
<name>A0A2N6VIY7_9MICO</name>
<organism evidence="2 3">
    <name type="scientific">Brevibacterium paucivorans</name>
    <dbReference type="NCBI Taxonomy" id="170994"/>
    <lineage>
        <taxon>Bacteria</taxon>
        <taxon>Bacillati</taxon>
        <taxon>Actinomycetota</taxon>
        <taxon>Actinomycetes</taxon>
        <taxon>Micrococcales</taxon>
        <taxon>Brevibacteriaceae</taxon>
        <taxon>Brevibacterium</taxon>
    </lineage>
</organism>
<dbReference type="Proteomes" id="UP000235598">
    <property type="component" value="Unassembled WGS sequence"/>
</dbReference>
<feature type="transmembrane region" description="Helical" evidence="1">
    <location>
        <begin position="45"/>
        <end position="63"/>
    </location>
</feature>
<keyword evidence="1" id="KW-0472">Membrane</keyword>
<evidence type="ECO:0000313" key="2">
    <source>
        <dbReference type="EMBL" id="PMD04054.1"/>
    </source>
</evidence>
<evidence type="ECO:0000256" key="1">
    <source>
        <dbReference type="SAM" id="Phobius"/>
    </source>
</evidence>
<dbReference type="EMBL" id="PNHK01000426">
    <property type="protein sequence ID" value="PMD04054.1"/>
    <property type="molecule type" value="Genomic_DNA"/>
</dbReference>
<sequence length="66" mass="7176">FAEARASLLYFENVELIRSQLAYGAAGPQASLYQHFWSLSVQGQFYVGLPIFLALVAIIAGATRGI</sequence>
<evidence type="ECO:0000313" key="3">
    <source>
        <dbReference type="Proteomes" id="UP000235598"/>
    </source>
</evidence>